<comment type="caution">
    <text evidence="1">The sequence shown here is derived from an EMBL/GenBank/DDBJ whole genome shotgun (WGS) entry which is preliminary data.</text>
</comment>
<gene>
    <name evidence="1" type="ORF">DXA63_17635</name>
</gene>
<name>A0AA92UIV4_9BACT</name>
<proteinExistence type="predicted"/>
<dbReference type="AlphaFoldDB" id="A0AA92UIV4"/>
<dbReference type="EMBL" id="QSCI01000287">
    <property type="protein sequence ID" value="RGX82378.1"/>
    <property type="molecule type" value="Genomic_DNA"/>
</dbReference>
<dbReference type="InterPro" id="IPR018534">
    <property type="entry name" value="Tet_reg_excision_RteC"/>
</dbReference>
<dbReference type="Proteomes" id="UP000285604">
    <property type="component" value="Unassembled WGS sequence"/>
</dbReference>
<feature type="non-terminal residue" evidence="1">
    <location>
        <position position="1"/>
    </location>
</feature>
<accession>A0AA92UIV4</accession>
<dbReference type="Pfam" id="PF09357">
    <property type="entry name" value="RteC"/>
    <property type="match status" value="1"/>
</dbReference>
<evidence type="ECO:0000313" key="1">
    <source>
        <dbReference type="EMBL" id="RGX82378.1"/>
    </source>
</evidence>
<reference evidence="1 2" key="1">
    <citation type="submission" date="2018-08" db="EMBL/GenBank/DDBJ databases">
        <title>A genome reference for cultivated species of the human gut microbiota.</title>
        <authorList>
            <person name="Zou Y."/>
            <person name="Xue W."/>
            <person name="Luo G."/>
        </authorList>
    </citation>
    <scope>NUCLEOTIDE SEQUENCE [LARGE SCALE GENOMIC DNA]</scope>
    <source>
        <strain evidence="1 2">OF03-3</strain>
    </source>
</reference>
<organism evidence="1 2">
    <name type="scientific">Segatella copri</name>
    <dbReference type="NCBI Taxonomy" id="165179"/>
    <lineage>
        <taxon>Bacteria</taxon>
        <taxon>Pseudomonadati</taxon>
        <taxon>Bacteroidota</taxon>
        <taxon>Bacteroidia</taxon>
        <taxon>Bacteroidales</taxon>
        <taxon>Prevotellaceae</taxon>
        <taxon>Segatella</taxon>
    </lineage>
</organism>
<evidence type="ECO:0000313" key="2">
    <source>
        <dbReference type="Proteomes" id="UP000285604"/>
    </source>
</evidence>
<sequence>KNKGGNALENSYREFIKVVVDLCSTNVKQAVFALSYAETELDFHLSMPHIKDCLGTVGLYVRKAIAFVRRMQEHVAATYHLHVTTSTSEASPPVSLESKPLVKWTGNAVDLVEMVYGICVMGSVNDGDVKFKDLAQAMYQFFGIKAKDCYRFYTDIRRRKNHSRTYFLDKMQEKLNEKMRRDDELERMRR</sequence>
<protein>
    <submittedName>
        <fullName evidence="1">RteC protein</fullName>
    </submittedName>
</protein>